<dbReference type="Gene3D" id="1.50.10.100">
    <property type="entry name" value="Chondroitin AC/alginate lyase"/>
    <property type="match status" value="1"/>
</dbReference>
<dbReference type="Proteomes" id="UP000198728">
    <property type="component" value="Unassembled WGS sequence"/>
</dbReference>
<evidence type="ECO:0000313" key="3">
    <source>
        <dbReference type="EMBL" id="SFD01486.1"/>
    </source>
</evidence>
<evidence type="ECO:0000259" key="2">
    <source>
        <dbReference type="Pfam" id="PF07940"/>
    </source>
</evidence>
<organism evidence="3 4">
    <name type="scientific">Tropicimonas isoalkanivorans</name>
    <dbReference type="NCBI Taxonomy" id="441112"/>
    <lineage>
        <taxon>Bacteria</taxon>
        <taxon>Pseudomonadati</taxon>
        <taxon>Pseudomonadota</taxon>
        <taxon>Alphaproteobacteria</taxon>
        <taxon>Rhodobacterales</taxon>
        <taxon>Roseobacteraceae</taxon>
        <taxon>Tropicimonas</taxon>
    </lineage>
</organism>
<dbReference type="Gene3D" id="2.70.98.70">
    <property type="match status" value="1"/>
</dbReference>
<protein>
    <submittedName>
        <fullName evidence="3">Uncharacterized conserved protein, heparinase superfamily</fullName>
    </submittedName>
</protein>
<evidence type="ECO:0000256" key="1">
    <source>
        <dbReference type="ARBA" id="ARBA00004196"/>
    </source>
</evidence>
<dbReference type="GO" id="GO:0016829">
    <property type="term" value="F:lyase activity"/>
    <property type="evidence" value="ECO:0007669"/>
    <property type="project" value="InterPro"/>
</dbReference>
<dbReference type="Pfam" id="PF07940">
    <property type="entry name" value="Hepar_II_III_C"/>
    <property type="match status" value="1"/>
</dbReference>
<gene>
    <name evidence="3" type="ORF">SAMN04488094_11332</name>
</gene>
<evidence type="ECO:0000313" key="4">
    <source>
        <dbReference type="Proteomes" id="UP000198728"/>
    </source>
</evidence>
<dbReference type="GO" id="GO:0030313">
    <property type="term" value="C:cell envelope"/>
    <property type="evidence" value="ECO:0007669"/>
    <property type="project" value="UniProtKB-SubCell"/>
</dbReference>
<name>A0A1I1NVR2_9RHOB</name>
<feature type="domain" description="Heparinase II/III-like C-terminal" evidence="2">
    <location>
        <begin position="310"/>
        <end position="569"/>
    </location>
</feature>
<reference evidence="3 4" key="1">
    <citation type="submission" date="2016-10" db="EMBL/GenBank/DDBJ databases">
        <authorList>
            <person name="de Groot N.N."/>
        </authorList>
    </citation>
    <scope>NUCLEOTIDE SEQUENCE [LARGE SCALE GENOMIC DNA]</scope>
    <source>
        <strain evidence="3 4">DSM 19548</strain>
    </source>
</reference>
<accession>A0A1I1NVR2</accession>
<keyword evidence="4" id="KW-1185">Reference proteome</keyword>
<comment type="subcellular location">
    <subcellularLocation>
        <location evidence="1">Cell envelope</location>
    </subcellularLocation>
</comment>
<dbReference type="EMBL" id="FOLG01000013">
    <property type="protein sequence ID" value="SFD01486.1"/>
    <property type="molecule type" value="Genomic_DNA"/>
</dbReference>
<dbReference type="AlphaFoldDB" id="A0A1I1NVR2"/>
<sequence length="591" mass="64215">MGADPEPMIQVEGTPSWQERRVRLMNRWHARRAAHARPATGFVSRPEPRTIGTLSRGRQFVAGNFLFAGHLVEAPDTMIWDIAMPSPRFEEEVHGFRWLDDLAAVGTTAARQRAQAWTWGWIDRFGRGTGAGWQPGLTGRRLIRWINHAIFLLHGRDSASSQAFFSSLGAQTIYLGRRWQNAPPGMARFEALTGLIYAGLALTGMEGHVEPAVKALARECVREIDAGGGLPTRNPEELLEVFTLLIWAAQALIETGHDPEPEHEDAIVRIAPTLRALRHADGGLARFHGGGRGVDGWLDHALGASGIRPEHQNGLAMGFARLAGGRTTVIVDAALPPSGDASINAHASTLAFELTSGRRPVVVNCGPGATFGETWRRAGRATPSHSTLGIDGFSSSRLGVVGLGRGRRGEVLYDIPRDVRAQPSSGPRAVRLLVGHDGYAATHGLTHVRQLTLSRDGRELTGEDTLGALTEVDRKTLQRRMAGAQFHGVAFSIRFHLHPDVDATLDMGGHAVSLTLKSGEIWVFRHGGPGRLALEPSVYLEPGRLKPRATRQIVLSGRVVESACQMNWTLAKAQDTPQAIRDVVQFADDDL</sequence>
<proteinExistence type="predicted"/>
<dbReference type="InterPro" id="IPR012480">
    <property type="entry name" value="Hepar_II_III_C"/>
</dbReference>
<dbReference type="STRING" id="441112.SAMN04488094_11332"/>
<dbReference type="InterPro" id="IPR008929">
    <property type="entry name" value="Chondroitin_lyas"/>
</dbReference>